<feature type="signal peptide" evidence="2">
    <location>
        <begin position="1"/>
        <end position="22"/>
    </location>
</feature>
<gene>
    <name evidence="4" type="ORF">H1D41_02900</name>
</gene>
<sequence>MKNTLFASLVVAHLLAGGMGLAETSFMQVTGVPQGDTLNVRTGPGSRFPDIGDIQPGQVLVILGYDETGRWAQVRYQGQLAFVSSRYLRSPSRADGSSVTTGPHEVTGIKAGDPDGGLVVRDGPGSNHANIGVLSNRTQVHVIQRSSDGAWAMISAGTGVGWVSAAYLNSLQATGTPTPEPMPSPTPQTAPDGGSLPAMFIVSGVAADDSLNFRDAPGTSGNIIGHFAPGVDVQVLGMASGNWAYVTDGETAGYVNIRYLTRNGGSSGSGAAPVTLANGFVLGILCRGTEPYWTFEIADDRTTTYTSLIGGPGPQSSLVQTTPSSLTGSYPFNFSAPPYSGLIKTQQCSDGMSDVSYTMSVSLNTPGQSGGTQTLNGCCNVWP</sequence>
<dbReference type="AlphaFoldDB" id="A0A8J7IVT8"/>
<reference evidence="4" key="1">
    <citation type="submission" date="2020-10" db="EMBL/GenBank/DDBJ databases">
        <title>Paenihalocynthiibacter styelae gen. nov., sp. nov., isolated from stalked sea squirt Styela clava.</title>
        <authorList>
            <person name="Kim Y.-O."/>
            <person name="Yoon J.-H."/>
        </authorList>
    </citation>
    <scope>NUCLEOTIDE SEQUENCE</scope>
    <source>
        <strain evidence="4">MYP1-1</strain>
    </source>
</reference>
<evidence type="ECO:0000313" key="5">
    <source>
        <dbReference type="Proteomes" id="UP000640583"/>
    </source>
</evidence>
<dbReference type="Gene3D" id="2.30.30.40">
    <property type="entry name" value="SH3 Domains"/>
    <property type="match status" value="3"/>
</dbReference>
<name>A0A8J7IVT8_9RHOB</name>
<proteinExistence type="predicted"/>
<dbReference type="PROSITE" id="PS51781">
    <property type="entry name" value="SH3B"/>
    <property type="match status" value="2"/>
</dbReference>
<accession>A0A8J7IVT8</accession>
<dbReference type="InterPro" id="IPR003646">
    <property type="entry name" value="SH3-like_bac-type"/>
</dbReference>
<dbReference type="RefSeq" id="WP_228847501.1">
    <property type="nucleotide sequence ID" value="NZ_JADCKQ010000002.1"/>
</dbReference>
<organism evidence="4 5">
    <name type="scientific">Halocynthiibacter styelae</name>
    <dbReference type="NCBI Taxonomy" id="2761955"/>
    <lineage>
        <taxon>Bacteria</taxon>
        <taxon>Pseudomonadati</taxon>
        <taxon>Pseudomonadota</taxon>
        <taxon>Alphaproteobacteria</taxon>
        <taxon>Rhodobacterales</taxon>
        <taxon>Paracoccaceae</taxon>
        <taxon>Halocynthiibacter</taxon>
    </lineage>
</organism>
<dbReference type="SMART" id="SM00287">
    <property type="entry name" value="SH3b"/>
    <property type="match status" value="3"/>
</dbReference>
<dbReference type="EMBL" id="JADCKQ010000002">
    <property type="protein sequence ID" value="MBI1492580.1"/>
    <property type="molecule type" value="Genomic_DNA"/>
</dbReference>
<feature type="domain" description="SH3b" evidence="3">
    <location>
        <begin position="28"/>
        <end position="92"/>
    </location>
</feature>
<evidence type="ECO:0000256" key="2">
    <source>
        <dbReference type="SAM" id="SignalP"/>
    </source>
</evidence>
<keyword evidence="5" id="KW-1185">Reference proteome</keyword>
<keyword evidence="2" id="KW-0732">Signal</keyword>
<feature type="region of interest" description="Disordered" evidence="1">
    <location>
        <begin position="92"/>
        <end position="115"/>
    </location>
</feature>
<feature type="chain" id="PRO_5035311189" evidence="2">
    <location>
        <begin position="23"/>
        <end position="383"/>
    </location>
</feature>
<feature type="domain" description="SH3b" evidence="3">
    <location>
        <begin position="197"/>
        <end position="264"/>
    </location>
</feature>
<evidence type="ECO:0000259" key="3">
    <source>
        <dbReference type="PROSITE" id="PS51781"/>
    </source>
</evidence>
<dbReference type="InterPro" id="IPR052354">
    <property type="entry name" value="Cell_Wall_Dynamics_Protein"/>
</dbReference>
<dbReference type="Pfam" id="PF08239">
    <property type="entry name" value="SH3_3"/>
    <property type="match status" value="3"/>
</dbReference>
<dbReference type="Proteomes" id="UP000640583">
    <property type="component" value="Unassembled WGS sequence"/>
</dbReference>
<dbReference type="PANTHER" id="PTHR34408">
    <property type="entry name" value="FAMILY PROTEIN, PUTATIVE-RELATED"/>
    <property type="match status" value="1"/>
</dbReference>
<protein>
    <submittedName>
        <fullName evidence="4">SH3 domain-containing protein</fullName>
    </submittedName>
</protein>
<comment type="caution">
    <text evidence="4">The sequence shown here is derived from an EMBL/GenBank/DDBJ whole genome shotgun (WGS) entry which is preliminary data.</text>
</comment>
<evidence type="ECO:0000313" key="4">
    <source>
        <dbReference type="EMBL" id="MBI1492580.1"/>
    </source>
</evidence>
<evidence type="ECO:0000256" key="1">
    <source>
        <dbReference type="SAM" id="MobiDB-lite"/>
    </source>
</evidence>
<dbReference type="PANTHER" id="PTHR34408:SF1">
    <property type="entry name" value="GLYCOSYL HYDROLASE FAMILY 19 DOMAIN-CONTAINING PROTEIN HI_1415"/>
    <property type="match status" value="1"/>
</dbReference>